<evidence type="ECO:0008006" key="4">
    <source>
        <dbReference type="Google" id="ProtNLM"/>
    </source>
</evidence>
<evidence type="ECO:0000313" key="3">
    <source>
        <dbReference type="Proteomes" id="UP001201980"/>
    </source>
</evidence>
<feature type="compositionally biased region" description="Low complexity" evidence="1">
    <location>
        <begin position="71"/>
        <end position="85"/>
    </location>
</feature>
<feature type="region of interest" description="Disordered" evidence="1">
    <location>
        <begin position="1"/>
        <end position="169"/>
    </location>
</feature>
<keyword evidence="3" id="KW-1185">Reference proteome</keyword>
<dbReference type="PANTHER" id="PTHR28052">
    <property type="entry name" value="UPF0545 PROTEIN C22ORF39"/>
    <property type="match status" value="1"/>
</dbReference>
<feature type="compositionally biased region" description="Low complexity" evidence="1">
    <location>
        <begin position="160"/>
        <end position="169"/>
    </location>
</feature>
<evidence type="ECO:0000256" key="1">
    <source>
        <dbReference type="SAM" id="MobiDB-lite"/>
    </source>
</evidence>
<dbReference type="EMBL" id="JAKWBI020000111">
    <property type="protein sequence ID" value="KAJ2902482.1"/>
    <property type="molecule type" value="Genomic_DNA"/>
</dbReference>
<comment type="caution">
    <text evidence="2">The sequence shown here is derived from an EMBL/GenBank/DDBJ whole genome shotgun (WGS) entry which is preliminary data.</text>
</comment>
<accession>A0AAD5RSS2</accession>
<dbReference type="InterPro" id="IPR021475">
    <property type="entry name" value="Pants/Emi1-like"/>
</dbReference>
<dbReference type="Pfam" id="PF11326">
    <property type="entry name" value="PANTS-like"/>
    <property type="match status" value="1"/>
</dbReference>
<name>A0AAD5RSS2_9PEZI</name>
<evidence type="ECO:0000313" key="2">
    <source>
        <dbReference type="EMBL" id="KAJ2902482.1"/>
    </source>
</evidence>
<dbReference type="PANTHER" id="PTHR28052:SF1">
    <property type="entry name" value="UPF0545 PROTEIN C22ORF39"/>
    <property type="match status" value="1"/>
</dbReference>
<feature type="compositionally biased region" description="Low complexity" evidence="1">
    <location>
        <begin position="21"/>
        <end position="33"/>
    </location>
</feature>
<reference evidence="2" key="1">
    <citation type="submission" date="2022-07" db="EMBL/GenBank/DDBJ databases">
        <title>Draft genome sequence of Zalerion maritima ATCC 34329, a (micro)plastics degrading marine fungus.</title>
        <authorList>
            <person name="Paco A."/>
            <person name="Goncalves M.F.M."/>
            <person name="Rocha-Santos T.A.P."/>
            <person name="Alves A."/>
        </authorList>
    </citation>
    <scope>NUCLEOTIDE SEQUENCE</scope>
    <source>
        <strain evidence="2">ATCC 34329</strain>
    </source>
</reference>
<gene>
    <name evidence="2" type="ORF">MKZ38_000532</name>
</gene>
<protein>
    <recommendedName>
        <fullName evidence="4">Early meiotic induction protein 1</fullName>
    </recommendedName>
</protein>
<dbReference type="Proteomes" id="UP001201980">
    <property type="component" value="Unassembled WGS sequence"/>
</dbReference>
<organism evidence="2 3">
    <name type="scientific">Zalerion maritima</name>
    <dbReference type="NCBI Taxonomy" id="339359"/>
    <lineage>
        <taxon>Eukaryota</taxon>
        <taxon>Fungi</taxon>
        <taxon>Dikarya</taxon>
        <taxon>Ascomycota</taxon>
        <taxon>Pezizomycotina</taxon>
        <taxon>Sordariomycetes</taxon>
        <taxon>Lulworthiomycetidae</taxon>
        <taxon>Lulworthiales</taxon>
        <taxon>Lulworthiaceae</taxon>
        <taxon>Zalerion</taxon>
    </lineage>
</organism>
<proteinExistence type="predicted"/>
<dbReference type="AlphaFoldDB" id="A0AAD5RSS2"/>
<feature type="compositionally biased region" description="Low complexity" evidence="1">
    <location>
        <begin position="100"/>
        <end position="141"/>
    </location>
</feature>
<sequence>MGWMWASKLQSPPQTPPPQPSQSSKAPLAAAPSETTTTDPEIAKFFALFQEGSSAKSTPAPNPLPTAAHDTPSQQPEQAQQQESTSWFSFTFPREPKSVSTPSDPQTMSSSSSSSSSNTSSHQSSKTSSSYATSSSADPSSSNPPPLPTSTYDDDSVEDPSALSPSEASLARDMTCRTAFDYAYHCQSIGGQWNAVYRHGTLQDCSERWWDFWFCMRMRGLKGKMREEGIRQYYREKEEQKYKGQKSSEDVWQPRKHVVQDGAFLTHELPKVELSDAEWNMMEIEERKKLREKLGLGPETGTHEMAVKKDS</sequence>